<evidence type="ECO:0000256" key="3">
    <source>
        <dbReference type="ARBA" id="ARBA00009419"/>
    </source>
</evidence>
<sequence length="747" mass="86780">MSRKIEGRVVLSKRQSFFGQKLYFSIQLISAHNPTSPGQIGKAVDVEENISMVECWTAGKASYKVEFEWDIEKMGIPEAFLIKNEHKKQFFLVSLTLEDVPNQGDIHFPCNSWVFPAHRYIKDRVFFANKVESSEPIYVPRDERFAELKKKDFDMYKAKSAINVLKPKLKSLFKSEEAEFNSFNDVLNLYKGRFMYPNGLKDISKYVPPIMKQFFQIESEHVFRFPVPQLIAANEIAWMSDEEFAREMLAGVNPVKICCLQEFPPRSKLDKRIYGDHSSKITEQQIQKNLDGLTLKQALANRKLFVLDYHDEFMPYLRRINNTCAKGYASRTILFLKNDGTLKPLAIELSLPHPQGDQFGALSEVYLPSEQGMDSSIWKLAKAYVVVNDSSYHQLISHWYIYYIHTYMKLNTHAVIEPFVIATHRQLSVLHPINKLLVPHFRDTMKINALARDSLVNEGGTIESTFFPGKYAMELSSVIYKNWAFPEQALPTDLLKRGMAIEDPTSPIGIRLVIEDYPYAVDGLEIWFAIKKWVEDYCSIYYKEDYSIQKDYELQNWWKELVEVGHGDKKHEPWWPKMQTRKELIESCTIIIWIASALHAAVNFGQYSYAGFILNRPTLSRKRMPEKGTLDYYELRTNFEKAFLRTITSKEQTLQALPVIEILAEHSYDELYIGQRDNPNWTCDRECLEAFENFGRRLKQIENNIKRRNSNARLKNRYGPVQMHYTLLSPYSKAGITGKGIPNSISM</sequence>
<dbReference type="SUPFAM" id="SSF48484">
    <property type="entry name" value="Lipoxigenase"/>
    <property type="match status" value="1"/>
</dbReference>
<dbReference type="Pfam" id="PF01477">
    <property type="entry name" value="PLAT"/>
    <property type="match status" value="1"/>
</dbReference>
<dbReference type="GO" id="GO:0016702">
    <property type="term" value="F:oxidoreductase activity, acting on single donors with incorporation of molecular oxygen, incorporation of two atoms of oxygen"/>
    <property type="evidence" value="ECO:0007669"/>
    <property type="project" value="InterPro"/>
</dbReference>
<evidence type="ECO:0000256" key="12">
    <source>
        <dbReference type="ARBA" id="ARBA00023098"/>
    </source>
</evidence>
<gene>
    <name evidence="18" type="ORF">G2W53_001923</name>
</gene>
<feature type="domain" description="Lipoxygenase" evidence="17">
    <location>
        <begin position="132"/>
        <end position="747"/>
    </location>
</feature>
<keyword evidence="10" id="KW-0560">Oxidoreductase</keyword>
<comment type="subcellular location">
    <subcellularLocation>
        <location evidence="2">Cytoplasm</location>
    </subcellularLocation>
</comment>
<dbReference type="InterPro" id="IPR013819">
    <property type="entry name" value="LipOase_C"/>
</dbReference>
<keyword evidence="19" id="KW-1185">Reference proteome</keyword>
<keyword evidence="11" id="KW-0408">Iron</keyword>
<dbReference type="InterPro" id="IPR036392">
    <property type="entry name" value="PLAT/LH2_dom_sf"/>
</dbReference>
<dbReference type="FunFam" id="1.20.245.10:FF:000002">
    <property type="entry name" value="Lipoxygenase"/>
    <property type="match status" value="1"/>
</dbReference>
<evidence type="ECO:0000256" key="15">
    <source>
        <dbReference type="RuleBase" id="RU003975"/>
    </source>
</evidence>
<dbReference type="GO" id="GO:0005506">
    <property type="term" value="F:iron ion binding"/>
    <property type="evidence" value="ECO:0007669"/>
    <property type="project" value="UniProtKB-ARBA"/>
</dbReference>
<comment type="function">
    <text evidence="15">Plant lipoxygenase may be involved in a number of diverse aspects of plant physiology including growth and development, pest resistance, and senescence or responses to wounding.</text>
</comment>
<evidence type="ECO:0000256" key="2">
    <source>
        <dbReference type="ARBA" id="ARBA00004496"/>
    </source>
</evidence>
<dbReference type="PRINTS" id="PR00087">
    <property type="entry name" value="LIPOXYGENASE"/>
</dbReference>
<dbReference type="GO" id="GO:0031408">
    <property type="term" value="P:oxylipin biosynthetic process"/>
    <property type="evidence" value="ECO:0007669"/>
    <property type="project" value="UniProtKB-UniRule"/>
</dbReference>
<comment type="cofactor">
    <cofactor evidence="1">
        <name>Fe cation</name>
        <dbReference type="ChEBI" id="CHEBI:24875"/>
    </cofactor>
</comment>
<evidence type="ECO:0000256" key="5">
    <source>
        <dbReference type="ARBA" id="ARBA00022516"/>
    </source>
</evidence>
<dbReference type="PROSITE" id="PS50095">
    <property type="entry name" value="PLAT"/>
    <property type="match status" value="1"/>
</dbReference>
<keyword evidence="6" id="KW-0479">Metal-binding</keyword>
<keyword evidence="8" id="KW-0276">Fatty acid metabolism</keyword>
<dbReference type="GO" id="GO:0006633">
    <property type="term" value="P:fatty acid biosynthetic process"/>
    <property type="evidence" value="ECO:0007669"/>
    <property type="project" value="UniProtKB-KW"/>
</dbReference>
<dbReference type="Gene3D" id="4.10.372.10">
    <property type="entry name" value="Lipoxygenase-1, Domain 3"/>
    <property type="match status" value="1"/>
</dbReference>
<dbReference type="FunFam" id="3.10.450.60:FF:000002">
    <property type="entry name" value="Lipoxygenase"/>
    <property type="match status" value="1"/>
</dbReference>
<proteinExistence type="inferred from homology"/>
<evidence type="ECO:0000256" key="7">
    <source>
        <dbReference type="ARBA" id="ARBA00022767"/>
    </source>
</evidence>
<keyword evidence="13 15" id="KW-0275">Fatty acid biosynthesis</keyword>
<feature type="domain" description="PLAT" evidence="16">
    <location>
        <begin position="3"/>
        <end position="128"/>
    </location>
</feature>
<dbReference type="OrthoDB" id="407298at2759"/>
<dbReference type="SUPFAM" id="SSF49723">
    <property type="entry name" value="Lipase/lipooxygenase domain (PLAT/LH2 domain)"/>
    <property type="match status" value="1"/>
</dbReference>
<dbReference type="EMBL" id="JAAIUW010000001">
    <property type="protein sequence ID" value="KAF7845018.1"/>
    <property type="molecule type" value="Genomic_DNA"/>
</dbReference>
<name>A0A834XGN7_9FABA</name>
<evidence type="ECO:0000259" key="16">
    <source>
        <dbReference type="PROSITE" id="PS50095"/>
    </source>
</evidence>
<dbReference type="PANTHER" id="PTHR11771">
    <property type="entry name" value="LIPOXYGENASE"/>
    <property type="match status" value="1"/>
</dbReference>
<dbReference type="PROSITE" id="PS00081">
    <property type="entry name" value="LIPOXYGENASE_2"/>
    <property type="match status" value="1"/>
</dbReference>
<keyword evidence="12" id="KW-0443">Lipid metabolism</keyword>
<keyword evidence="7 15" id="KW-0925">Oxylipin biosynthesis</keyword>
<evidence type="ECO:0000256" key="1">
    <source>
        <dbReference type="ARBA" id="ARBA00001962"/>
    </source>
</evidence>
<dbReference type="InterPro" id="IPR027433">
    <property type="entry name" value="Lipoxygenase_dom_3"/>
</dbReference>
<protein>
    <recommendedName>
        <fullName evidence="15">Lipoxygenase</fullName>
        <ecNumber evidence="15">1.13.11.-</ecNumber>
    </recommendedName>
</protein>
<evidence type="ECO:0000256" key="8">
    <source>
        <dbReference type="ARBA" id="ARBA00022832"/>
    </source>
</evidence>
<evidence type="ECO:0000313" key="19">
    <source>
        <dbReference type="Proteomes" id="UP000634136"/>
    </source>
</evidence>
<evidence type="ECO:0000256" key="6">
    <source>
        <dbReference type="ARBA" id="ARBA00022723"/>
    </source>
</evidence>
<dbReference type="InterPro" id="IPR000907">
    <property type="entry name" value="LipOase"/>
</dbReference>
<evidence type="ECO:0000256" key="4">
    <source>
        <dbReference type="ARBA" id="ARBA00022490"/>
    </source>
</evidence>
<dbReference type="InterPro" id="IPR001246">
    <property type="entry name" value="LipOase_plant"/>
</dbReference>
<keyword evidence="5 15" id="KW-0444">Lipid biosynthesis</keyword>
<dbReference type="EC" id="1.13.11.-" evidence="15"/>
<dbReference type="UniPathway" id="UPA00382"/>
<evidence type="ECO:0000313" key="18">
    <source>
        <dbReference type="EMBL" id="KAF7845018.1"/>
    </source>
</evidence>
<dbReference type="GO" id="GO:0034440">
    <property type="term" value="P:lipid oxidation"/>
    <property type="evidence" value="ECO:0007669"/>
    <property type="project" value="InterPro"/>
</dbReference>
<dbReference type="SMART" id="SM00308">
    <property type="entry name" value="LH2"/>
    <property type="match status" value="1"/>
</dbReference>
<keyword evidence="9" id="KW-0223">Dioxygenase</keyword>
<comment type="caution">
    <text evidence="14">Lacks conserved residue(s) required for the propagation of feature annotation.</text>
</comment>
<dbReference type="Gene3D" id="2.60.60.20">
    <property type="entry name" value="PLAT/LH2 domain"/>
    <property type="match status" value="1"/>
</dbReference>
<evidence type="ECO:0000256" key="10">
    <source>
        <dbReference type="ARBA" id="ARBA00023002"/>
    </source>
</evidence>
<dbReference type="PROSITE" id="PS51393">
    <property type="entry name" value="LIPOXYGENASE_3"/>
    <property type="match status" value="1"/>
</dbReference>
<dbReference type="InterPro" id="IPR036226">
    <property type="entry name" value="LipOase_C_sf"/>
</dbReference>
<evidence type="ECO:0000256" key="13">
    <source>
        <dbReference type="ARBA" id="ARBA00023160"/>
    </source>
</evidence>
<dbReference type="InterPro" id="IPR001024">
    <property type="entry name" value="PLAT/LH2_dom"/>
</dbReference>
<organism evidence="18 19">
    <name type="scientific">Senna tora</name>
    <dbReference type="NCBI Taxonomy" id="362788"/>
    <lineage>
        <taxon>Eukaryota</taxon>
        <taxon>Viridiplantae</taxon>
        <taxon>Streptophyta</taxon>
        <taxon>Embryophyta</taxon>
        <taxon>Tracheophyta</taxon>
        <taxon>Spermatophyta</taxon>
        <taxon>Magnoliopsida</taxon>
        <taxon>eudicotyledons</taxon>
        <taxon>Gunneridae</taxon>
        <taxon>Pentapetalae</taxon>
        <taxon>rosids</taxon>
        <taxon>fabids</taxon>
        <taxon>Fabales</taxon>
        <taxon>Fabaceae</taxon>
        <taxon>Caesalpinioideae</taxon>
        <taxon>Cassia clade</taxon>
        <taxon>Senna</taxon>
    </lineage>
</organism>
<dbReference type="InterPro" id="IPR020834">
    <property type="entry name" value="LipOase_CS"/>
</dbReference>
<keyword evidence="4" id="KW-0963">Cytoplasm</keyword>
<evidence type="ECO:0000256" key="9">
    <source>
        <dbReference type="ARBA" id="ARBA00022964"/>
    </source>
</evidence>
<comment type="similarity">
    <text evidence="3 15">Belongs to the lipoxygenase family.</text>
</comment>
<evidence type="ECO:0000259" key="17">
    <source>
        <dbReference type="PROSITE" id="PS51393"/>
    </source>
</evidence>
<dbReference type="Pfam" id="PF00305">
    <property type="entry name" value="Lipoxygenase"/>
    <property type="match status" value="1"/>
</dbReference>
<comment type="pathway">
    <text evidence="15">Lipid metabolism; oxylipin biosynthesis.</text>
</comment>
<dbReference type="Gene3D" id="1.20.245.10">
    <property type="entry name" value="Lipoxygenase-1, Domain 5"/>
    <property type="match status" value="1"/>
</dbReference>
<accession>A0A834XGN7</accession>
<dbReference type="AlphaFoldDB" id="A0A834XGN7"/>
<dbReference type="Gene3D" id="3.10.450.60">
    <property type="match status" value="1"/>
</dbReference>
<evidence type="ECO:0000256" key="11">
    <source>
        <dbReference type="ARBA" id="ARBA00023004"/>
    </source>
</evidence>
<reference evidence="18" key="1">
    <citation type="submission" date="2020-09" db="EMBL/GenBank/DDBJ databases">
        <title>Genome-Enabled Discovery of Anthraquinone Biosynthesis in Senna tora.</title>
        <authorList>
            <person name="Kang S.-H."/>
            <person name="Pandey R.P."/>
            <person name="Lee C.-M."/>
            <person name="Sim J.-S."/>
            <person name="Jeong J.-T."/>
            <person name="Choi B.-S."/>
            <person name="Jung M."/>
            <person name="Ginzburg D."/>
            <person name="Zhao K."/>
            <person name="Won S.Y."/>
            <person name="Oh T.-J."/>
            <person name="Yu Y."/>
            <person name="Kim N.-H."/>
            <person name="Lee O.R."/>
            <person name="Lee T.-H."/>
            <person name="Bashyal P."/>
            <person name="Kim T.-S."/>
            <person name="Lee W.-H."/>
            <person name="Kawkins C."/>
            <person name="Kim C.-K."/>
            <person name="Kim J.S."/>
            <person name="Ahn B.O."/>
            <person name="Rhee S.Y."/>
            <person name="Sohng J.K."/>
        </authorList>
    </citation>
    <scope>NUCLEOTIDE SEQUENCE</scope>
    <source>
        <tissue evidence="18">Leaf</tissue>
    </source>
</reference>
<dbReference type="Proteomes" id="UP000634136">
    <property type="component" value="Unassembled WGS sequence"/>
</dbReference>
<comment type="caution">
    <text evidence="18">The sequence shown here is derived from an EMBL/GenBank/DDBJ whole genome shotgun (WGS) entry which is preliminary data.</text>
</comment>
<dbReference type="GO" id="GO:0005737">
    <property type="term" value="C:cytoplasm"/>
    <property type="evidence" value="ECO:0007669"/>
    <property type="project" value="UniProtKB-SubCell"/>
</dbReference>
<dbReference type="PRINTS" id="PR00468">
    <property type="entry name" value="PLTLPOXGNASE"/>
</dbReference>
<evidence type="ECO:0000256" key="14">
    <source>
        <dbReference type="PROSITE-ProRule" id="PRU00152"/>
    </source>
</evidence>